<dbReference type="InterPro" id="IPR011050">
    <property type="entry name" value="Pectin_lyase_fold/virulence"/>
</dbReference>
<dbReference type="EMBL" id="SMLD01000101">
    <property type="protein sequence ID" value="TDE41356.1"/>
    <property type="molecule type" value="Genomic_DNA"/>
</dbReference>
<evidence type="ECO:0000313" key="2">
    <source>
        <dbReference type="EMBL" id="TDE41356.1"/>
    </source>
</evidence>
<organism evidence="2 3">
    <name type="scientific">Nonomuraea mesophila</name>
    <dbReference type="NCBI Taxonomy" id="2530382"/>
    <lineage>
        <taxon>Bacteria</taxon>
        <taxon>Bacillati</taxon>
        <taxon>Actinomycetota</taxon>
        <taxon>Actinomycetes</taxon>
        <taxon>Streptosporangiales</taxon>
        <taxon>Streptosporangiaceae</taxon>
        <taxon>Nonomuraea</taxon>
    </lineage>
</organism>
<accession>A0A4V2Z8R3</accession>
<dbReference type="Gene3D" id="2.160.20.10">
    <property type="entry name" value="Single-stranded right-handed beta-helix, Pectin lyase-like"/>
    <property type="match status" value="1"/>
</dbReference>
<evidence type="ECO:0008006" key="4">
    <source>
        <dbReference type="Google" id="ProtNLM"/>
    </source>
</evidence>
<dbReference type="SUPFAM" id="SSF51126">
    <property type="entry name" value="Pectin lyase-like"/>
    <property type="match status" value="1"/>
</dbReference>
<evidence type="ECO:0000313" key="3">
    <source>
        <dbReference type="Proteomes" id="UP000295136"/>
    </source>
</evidence>
<dbReference type="InterPro" id="IPR012334">
    <property type="entry name" value="Pectin_lyas_fold"/>
</dbReference>
<gene>
    <name evidence="2" type="ORF">E1295_30710</name>
</gene>
<dbReference type="Proteomes" id="UP000295136">
    <property type="component" value="Unassembled WGS sequence"/>
</dbReference>
<feature type="compositionally biased region" description="Low complexity" evidence="1">
    <location>
        <begin position="30"/>
        <end position="52"/>
    </location>
</feature>
<proteinExistence type="predicted"/>
<dbReference type="AlphaFoldDB" id="A0A4V2Z8R3"/>
<comment type="caution">
    <text evidence="2">The sequence shown here is derived from an EMBL/GenBank/DDBJ whole genome shotgun (WGS) entry which is preliminary data.</text>
</comment>
<evidence type="ECO:0000256" key="1">
    <source>
        <dbReference type="SAM" id="MobiDB-lite"/>
    </source>
</evidence>
<name>A0A4V2Z8R3_9ACTN</name>
<keyword evidence="3" id="KW-1185">Reference proteome</keyword>
<protein>
    <recommendedName>
        <fullName evidence="4">Right-handed parallel beta-helix repeat-containing protein</fullName>
    </recommendedName>
</protein>
<reference evidence="2 3" key="1">
    <citation type="submission" date="2019-03" db="EMBL/GenBank/DDBJ databases">
        <title>Draft genome sequences of novel Actinobacteria.</title>
        <authorList>
            <person name="Sahin N."/>
            <person name="Ay H."/>
            <person name="Saygin H."/>
        </authorList>
    </citation>
    <scope>NUCLEOTIDE SEQUENCE [LARGE SCALE GENOMIC DNA]</scope>
    <source>
        <strain evidence="2 3">6K102</strain>
    </source>
</reference>
<feature type="region of interest" description="Disordered" evidence="1">
    <location>
        <begin position="29"/>
        <end position="68"/>
    </location>
</feature>
<dbReference type="RefSeq" id="WP_132635472.1">
    <property type="nucleotide sequence ID" value="NZ_SMLD01000101.1"/>
</dbReference>
<sequence length="316" mass="33147">MAKTWSYVIAAVAALVLAVVVAQQLGEPAGRASQSPSASMSPPASVSPPAESGGPGPPGFPDAASTGVRPGTALTVVTGDQTFARDGEVVEGKVFHGFVVVTARGVTFRNCVFRGAATSDVRPLLDTEHGKNTVVEDSEFYPAHPSPSVDGIWAASTKIYRSEFRGTVDGVKAHTATLVQDSYIHDLSWFAHDPDQGGEPTHNDGVQAFADQSGVTLRHNTIDLSTTRDPNAAVQSSADDLRVEDNYLDGGACIVNIDHTPLERPLTGQRVTGNRFGPNSAHDCPILLSTRSELAAGAGNVWHGTGEPIPPPDQHD</sequence>